<feature type="region of interest" description="Disordered" evidence="1">
    <location>
        <begin position="318"/>
        <end position="339"/>
    </location>
</feature>
<keyword evidence="4" id="KW-1185">Reference proteome</keyword>
<feature type="domain" description="Glycosyltransferase 2-like" evidence="2">
    <location>
        <begin position="16"/>
        <end position="179"/>
    </location>
</feature>
<keyword evidence="3" id="KW-0808">Transferase</keyword>
<gene>
    <name evidence="3" type="primary">wfgD</name>
    <name evidence="3" type="ORF">Pla123a_06910</name>
</gene>
<accession>A0A5C5ZEU1</accession>
<dbReference type="PANTHER" id="PTHR43685:SF2">
    <property type="entry name" value="GLYCOSYLTRANSFERASE 2-LIKE DOMAIN-CONTAINING PROTEIN"/>
    <property type="match status" value="1"/>
</dbReference>
<name>A0A5C5ZEU1_9BACT</name>
<dbReference type="EMBL" id="SJPO01000001">
    <property type="protein sequence ID" value="TWT85884.1"/>
    <property type="molecule type" value="Genomic_DNA"/>
</dbReference>
<proteinExistence type="predicted"/>
<dbReference type="Gene3D" id="3.90.550.10">
    <property type="entry name" value="Spore Coat Polysaccharide Biosynthesis Protein SpsA, Chain A"/>
    <property type="match status" value="1"/>
</dbReference>
<protein>
    <submittedName>
        <fullName evidence="3">UDP-Glc:alpha-D-GlcNAc-diphosphoundecaprenol beta-1,3-glucosyltransferase WfgD</fullName>
        <ecNumber evidence="3">2.4.1.305</ecNumber>
    </submittedName>
</protein>
<keyword evidence="3" id="KW-0328">Glycosyltransferase</keyword>
<dbReference type="EC" id="2.4.1.305" evidence="3"/>
<evidence type="ECO:0000313" key="4">
    <source>
        <dbReference type="Proteomes" id="UP000318478"/>
    </source>
</evidence>
<dbReference type="InterPro" id="IPR001173">
    <property type="entry name" value="Glyco_trans_2-like"/>
</dbReference>
<dbReference type="AlphaFoldDB" id="A0A5C5ZEU1"/>
<dbReference type="CDD" id="cd00761">
    <property type="entry name" value="Glyco_tranf_GTA_type"/>
    <property type="match status" value="1"/>
</dbReference>
<evidence type="ECO:0000259" key="2">
    <source>
        <dbReference type="Pfam" id="PF00535"/>
    </source>
</evidence>
<evidence type="ECO:0000256" key="1">
    <source>
        <dbReference type="SAM" id="MobiDB-lite"/>
    </source>
</evidence>
<evidence type="ECO:0000313" key="3">
    <source>
        <dbReference type="EMBL" id="TWT85884.1"/>
    </source>
</evidence>
<dbReference type="PANTHER" id="PTHR43685">
    <property type="entry name" value="GLYCOSYLTRANSFERASE"/>
    <property type="match status" value="1"/>
</dbReference>
<dbReference type="SUPFAM" id="SSF53448">
    <property type="entry name" value="Nucleotide-diphospho-sugar transferases"/>
    <property type="match status" value="1"/>
</dbReference>
<dbReference type="Pfam" id="PF00535">
    <property type="entry name" value="Glycos_transf_2"/>
    <property type="match status" value="1"/>
</dbReference>
<sequence>MQALTFQYPAAEGRVSVVIPTRNGDKYIGAALDSVAAQAHGDWEVIVIEDGSQGETQSIVQRFASRCPGRRVCYSRNEQSLGAAATRNLAFELAKGEYVAFLDCDDLWLPTHLRACVGALRDSGDDVAYSAAAMFEDGSDQMIGFWGPSREEVLRFPHSLLGRNFVTPSATVLRRSVLAEAGRWNTTFRYCEDAEFFFRVAKLGKRFRCVGGVHCLYRKQHDGATTQRIAGTTEEFATLTSWNLDMPGGAPGEAARLSARAHAVSAKLHAKNHPTADPSANRSRAAPLFFAAWRLRPLQIDYLFQTLRHAATKGWTASERLPLPHGQQTLPAAAPRAAA</sequence>
<dbReference type="RefSeq" id="WP_197527629.1">
    <property type="nucleotide sequence ID" value="NZ_SJPO01000001.1"/>
</dbReference>
<organism evidence="3 4">
    <name type="scientific">Posidoniimonas polymericola</name>
    <dbReference type="NCBI Taxonomy" id="2528002"/>
    <lineage>
        <taxon>Bacteria</taxon>
        <taxon>Pseudomonadati</taxon>
        <taxon>Planctomycetota</taxon>
        <taxon>Planctomycetia</taxon>
        <taxon>Pirellulales</taxon>
        <taxon>Lacipirellulaceae</taxon>
        <taxon>Posidoniimonas</taxon>
    </lineage>
</organism>
<comment type="caution">
    <text evidence="3">The sequence shown here is derived from an EMBL/GenBank/DDBJ whole genome shotgun (WGS) entry which is preliminary data.</text>
</comment>
<dbReference type="Proteomes" id="UP000318478">
    <property type="component" value="Unassembled WGS sequence"/>
</dbReference>
<dbReference type="GO" id="GO:0016757">
    <property type="term" value="F:glycosyltransferase activity"/>
    <property type="evidence" value="ECO:0007669"/>
    <property type="project" value="UniProtKB-KW"/>
</dbReference>
<dbReference type="InterPro" id="IPR050834">
    <property type="entry name" value="Glycosyltransf_2"/>
</dbReference>
<dbReference type="InterPro" id="IPR029044">
    <property type="entry name" value="Nucleotide-diphossugar_trans"/>
</dbReference>
<reference evidence="3 4" key="1">
    <citation type="submission" date="2019-02" db="EMBL/GenBank/DDBJ databases">
        <title>Deep-cultivation of Planctomycetes and their phenomic and genomic characterization uncovers novel biology.</title>
        <authorList>
            <person name="Wiegand S."/>
            <person name="Jogler M."/>
            <person name="Boedeker C."/>
            <person name="Pinto D."/>
            <person name="Vollmers J."/>
            <person name="Rivas-Marin E."/>
            <person name="Kohn T."/>
            <person name="Peeters S.H."/>
            <person name="Heuer A."/>
            <person name="Rast P."/>
            <person name="Oberbeckmann S."/>
            <person name="Bunk B."/>
            <person name="Jeske O."/>
            <person name="Meyerdierks A."/>
            <person name="Storesund J.E."/>
            <person name="Kallscheuer N."/>
            <person name="Luecker S."/>
            <person name="Lage O.M."/>
            <person name="Pohl T."/>
            <person name="Merkel B.J."/>
            <person name="Hornburger P."/>
            <person name="Mueller R.-W."/>
            <person name="Bruemmer F."/>
            <person name="Labrenz M."/>
            <person name="Spormann A.M."/>
            <person name="Op Den Camp H."/>
            <person name="Overmann J."/>
            <person name="Amann R."/>
            <person name="Jetten M.S.M."/>
            <person name="Mascher T."/>
            <person name="Medema M.H."/>
            <person name="Devos D.P."/>
            <person name="Kaster A.-K."/>
            <person name="Ovreas L."/>
            <person name="Rohde M."/>
            <person name="Galperin M.Y."/>
            <person name="Jogler C."/>
        </authorList>
    </citation>
    <scope>NUCLEOTIDE SEQUENCE [LARGE SCALE GENOMIC DNA]</scope>
    <source>
        <strain evidence="3 4">Pla123a</strain>
    </source>
</reference>